<dbReference type="OrthoDB" id="9789081at2"/>
<dbReference type="RefSeq" id="WP_135480407.1">
    <property type="nucleotide sequence ID" value="NZ_SRMF01000001.1"/>
</dbReference>
<sequence length="102" mass="11585">MTEDWMVAIPQGEIHLRDDRKKTSRRSEIAQFQMSITQAVYSKIMSRAPAAFIIRQVALSDAEAIPEVLRWSIAEVCHADHKGDKALLHQWLANKTPDSVTK</sequence>
<gene>
    <name evidence="1" type="ORF">E4656_01110</name>
</gene>
<dbReference type="AlphaFoldDB" id="A0A4Z0WEK9"/>
<evidence type="ECO:0000313" key="1">
    <source>
        <dbReference type="EMBL" id="TGG95058.1"/>
    </source>
</evidence>
<dbReference type="Proteomes" id="UP000297475">
    <property type="component" value="Unassembled WGS sequence"/>
</dbReference>
<name>A0A4Z0WEK9_9GAMM</name>
<dbReference type="EMBL" id="SRMF01000001">
    <property type="protein sequence ID" value="TGG95058.1"/>
    <property type="molecule type" value="Genomic_DNA"/>
</dbReference>
<reference evidence="1 2" key="1">
    <citation type="submission" date="2019-04" db="EMBL/GenBank/DDBJ databases">
        <title>Natronospirillum operosus gen. nov., sp. nov., a haloalkaliphilic satellite isolated from decaying biomass of laboratory culture of cyanobacterium Geitlerinema sp. and proposal of Natronospirillaceae fam. nov. and Saccharospirillaceae fam. nov.</title>
        <authorList>
            <person name="Kevbrin V."/>
            <person name="Boltyanskaya Y."/>
            <person name="Koziaeva V."/>
            <person name="Grouzdev D.S."/>
            <person name="Park M."/>
            <person name="Cho J."/>
        </authorList>
    </citation>
    <scope>NUCLEOTIDE SEQUENCE [LARGE SCALE GENOMIC DNA]</scope>
    <source>
        <strain evidence="1 2">G-116</strain>
    </source>
</reference>
<organism evidence="1 2">
    <name type="scientific">Natronospirillum operosum</name>
    <dbReference type="NCBI Taxonomy" id="2759953"/>
    <lineage>
        <taxon>Bacteria</taxon>
        <taxon>Pseudomonadati</taxon>
        <taxon>Pseudomonadota</taxon>
        <taxon>Gammaproteobacteria</taxon>
        <taxon>Oceanospirillales</taxon>
        <taxon>Natronospirillaceae</taxon>
        <taxon>Natronospirillum</taxon>
    </lineage>
</organism>
<keyword evidence="2" id="KW-1185">Reference proteome</keyword>
<comment type="caution">
    <text evidence="1">The sequence shown here is derived from an EMBL/GenBank/DDBJ whole genome shotgun (WGS) entry which is preliminary data.</text>
</comment>
<protein>
    <submittedName>
        <fullName evidence="1">Uncharacterized protein</fullName>
    </submittedName>
</protein>
<evidence type="ECO:0000313" key="2">
    <source>
        <dbReference type="Proteomes" id="UP000297475"/>
    </source>
</evidence>
<proteinExistence type="predicted"/>
<accession>A0A4Z0WEK9</accession>